<dbReference type="GO" id="GO:0005737">
    <property type="term" value="C:cytoplasm"/>
    <property type="evidence" value="ECO:0007669"/>
    <property type="project" value="UniProtKB-SubCell"/>
</dbReference>
<comment type="subcellular location">
    <subcellularLocation>
        <location evidence="1">Cytoplasm</location>
    </subcellularLocation>
</comment>
<dbReference type="CDD" id="cd04485">
    <property type="entry name" value="DnaE_OBF"/>
    <property type="match status" value="1"/>
</dbReference>
<dbReference type="GO" id="GO:0006260">
    <property type="term" value="P:DNA replication"/>
    <property type="evidence" value="ECO:0007669"/>
    <property type="project" value="UniProtKB-KW"/>
</dbReference>
<name>A0A1Q2MB11_9BACT</name>
<dbReference type="EC" id="2.7.7.7" evidence="2"/>
<dbReference type="InterPro" id="IPR040982">
    <property type="entry name" value="DNA_pol3_finger"/>
</dbReference>
<dbReference type="SMART" id="SM00481">
    <property type="entry name" value="POLIIIAc"/>
    <property type="match status" value="1"/>
</dbReference>
<dbReference type="GO" id="GO:0003887">
    <property type="term" value="F:DNA-directed DNA polymerase activity"/>
    <property type="evidence" value="ECO:0007669"/>
    <property type="project" value="UniProtKB-KW"/>
</dbReference>
<evidence type="ECO:0000313" key="11">
    <source>
        <dbReference type="Proteomes" id="UP000188181"/>
    </source>
</evidence>
<dbReference type="InterPro" id="IPR004365">
    <property type="entry name" value="NA-bd_OB_tRNA"/>
</dbReference>
<protein>
    <recommendedName>
        <fullName evidence="3">DNA polymerase III subunit alpha</fullName>
        <ecNumber evidence="2">2.7.7.7</ecNumber>
    </recommendedName>
</protein>
<dbReference type="PANTHER" id="PTHR32294">
    <property type="entry name" value="DNA POLYMERASE III SUBUNIT ALPHA"/>
    <property type="match status" value="1"/>
</dbReference>
<dbReference type="InterPro" id="IPR041931">
    <property type="entry name" value="DNA_pol3_alpha_thumb_dom"/>
</dbReference>
<dbReference type="KEGG" id="pbas:SMSP2_00247"/>
<dbReference type="Gene3D" id="3.20.20.140">
    <property type="entry name" value="Metal-dependent hydrolases"/>
    <property type="match status" value="1"/>
</dbReference>
<keyword evidence="4 10" id="KW-0808">Transferase</keyword>
<keyword evidence="11" id="KW-1185">Reference proteome</keyword>
<evidence type="ECO:0000256" key="2">
    <source>
        <dbReference type="ARBA" id="ARBA00012417"/>
    </source>
</evidence>
<dbReference type="SUPFAM" id="SSF89550">
    <property type="entry name" value="PHP domain-like"/>
    <property type="match status" value="1"/>
</dbReference>
<dbReference type="AlphaFoldDB" id="A0A1Q2MB11"/>
<keyword evidence="5 10" id="KW-0548">Nucleotidyltransferase</keyword>
<dbReference type="NCBIfam" id="NF005298">
    <property type="entry name" value="PRK06826.1"/>
    <property type="match status" value="1"/>
</dbReference>
<dbReference type="EMBL" id="CP019646">
    <property type="protein sequence ID" value="AQQ69913.1"/>
    <property type="molecule type" value="Genomic_DNA"/>
</dbReference>
<dbReference type="Pfam" id="PF17657">
    <property type="entry name" value="DNA_pol3_finger"/>
    <property type="match status" value="1"/>
</dbReference>
<comment type="catalytic activity">
    <reaction evidence="8">
        <text>DNA(n) + a 2'-deoxyribonucleoside 5'-triphosphate = DNA(n+1) + diphosphate</text>
        <dbReference type="Rhea" id="RHEA:22508"/>
        <dbReference type="Rhea" id="RHEA-COMP:17339"/>
        <dbReference type="Rhea" id="RHEA-COMP:17340"/>
        <dbReference type="ChEBI" id="CHEBI:33019"/>
        <dbReference type="ChEBI" id="CHEBI:61560"/>
        <dbReference type="ChEBI" id="CHEBI:173112"/>
        <dbReference type="EC" id="2.7.7.7"/>
    </reaction>
</comment>
<evidence type="ECO:0000256" key="8">
    <source>
        <dbReference type="ARBA" id="ARBA00049244"/>
    </source>
</evidence>
<dbReference type="GO" id="GO:0008408">
    <property type="term" value="F:3'-5' exonuclease activity"/>
    <property type="evidence" value="ECO:0007669"/>
    <property type="project" value="InterPro"/>
</dbReference>
<accession>A0A1Q2MB11</accession>
<reference evidence="11" key="1">
    <citation type="submission" date="2017-02" db="EMBL/GenBank/DDBJ databases">
        <title>Comparative genomics and description of representatives of a novel lineage of planctomycetes thriving in anoxic sediments.</title>
        <authorList>
            <person name="Spring S."/>
            <person name="Bunk B."/>
            <person name="Sproer C."/>
        </authorList>
    </citation>
    <scope>NUCLEOTIDE SEQUENCE [LARGE SCALE GENOMIC DNA]</scope>
    <source>
        <strain evidence="11">SM-Chi-D1</strain>
    </source>
</reference>
<keyword evidence="7" id="KW-0239">DNA-directed DNA polymerase</keyword>
<evidence type="ECO:0000256" key="6">
    <source>
        <dbReference type="ARBA" id="ARBA00022705"/>
    </source>
</evidence>
<keyword evidence="6" id="KW-0235">DNA replication</keyword>
<sequence>MYSFEFDFNRRQVYNMSDKGFCHLHLHTQFSLLDGGIVPKKLFARCKELGMDTVAITDHGNLFGIIDFYRNAIAAGIKPIIGMEAYFSATSRFDQNTTSKDNHHLILLARNKEGYQNLLKLSSLAYTEGFRYRPRIDEELLRQFGSGLIGTSACMSGEIPRLLAMDRPQEARAAAERYCDIFGEGNFYIELQRHDFVEQDVFDQTPMLADLAREMGIGMICSNDVHFLNKDDYEAHDALTCISTGKLVSDKNRMKYPPSVYLKSPLEMRELFHDFPEACDNTLEIAKRCDIEIDLQARHAPSFTPPKGAAPGQYLRELVYDGAKRLYGEITDEVRRRIEREIEVIDGKGFSSYFLIIWELCNWAAEHGIPTGARGSGVGTIVGYCLGLCNVDPIKYGLLFERFMDPERNEMPDIDIDMCQDGRPRLLEYVREKYGDIAQITTFGTMKAKGVVRDVSRVLDVPLAKANELAKMIPEDLKMTLDKALEENREIKDKYESDPEVRHVFDIGRKLEGLARHSSVHACAVVIADEPLTNFLPVYKQSGSDDLITQFEGPDVEAVGLLKMDFLGLKTLSVIEAAKKWVEAIHGEKIDIEAINLEDPKVFEVFGSGRTKGVFQFESDGMADLLMKLKPDRVEDLIAANALYRPGPMALIPDFIAYKHGEKQWSVPHPIMEDILEETFGIMVYQEQVMQVCHKLGDIKLREAYKLIKAISKKKEKVIAKAKEQFVKGCVDKGLQAKQADEIFELIRKFAGYGFNKSHASRYSIVAYQTAYMKAYWPCEFMASLLTYEHETSKIVLYIKECKTLGIDVLPPDINESFTNFTVVYDNEDARKAREGKIRFGLGAVKGVGGKAVDKVIEAREKVGSFKSLFHFCENVDLRSLNKQVIEALIKAGAFDRLGGSRAQHMAAVENAIKFGQDSQADAKSGQMSLFGDMEDAASLGKSDAASLPDVPAWPEMQMLRYEKDVLGMFVTSNPLSKHADTITAYSTAHTDELSSLGSDADVVIGGIITQIRYRIVQKGSRAGSKWAIVHIEDFNGETEAKLFTEVLSRYGHLLEEDKVVFIQGKIDHFREKPCISCEKVIDLSCVDKELSTTIRLRFRSEDIKPDLVSNIKALCRLHPGKSPVYAVVQSGDMLVQLDLGCRVAPLVEFRDQLRQIVGDTGFELARR</sequence>
<dbReference type="OrthoDB" id="9803237at2"/>
<dbReference type="Gene3D" id="1.10.10.1600">
    <property type="entry name" value="Bacterial DNA polymerase III alpha subunit, thumb domain"/>
    <property type="match status" value="1"/>
</dbReference>
<dbReference type="Pfam" id="PF14579">
    <property type="entry name" value="HHH_6"/>
    <property type="match status" value="1"/>
</dbReference>
<organism evidence="10 11">
    <name type="scientific">Limihaloglobus sulfuriphilus</name>
    <dbReference type="NCBI Taxonomy" id="1851148"/>
    <lineage>
        <taxon>Bacteria</taxon>
        <taxon>Pseudomonadati</taxon>
        <taxon>Planctomycetota</taxon>
        <taxon>Phycisphaerae</taxon>
        <taxon>Sedimentisphaerales</taxon>
        <taxon>Sedimentisphaeraceae</taxon>
        <taxon>Limihaloglobus</taxon>
    </lineage>
</organism>
<dbReference type="InterPro" id="IPR004805">
    <property type="entry name" value="DnaE2/DnaE/PolC"/>
</dbReference>
<dbReference type="InterPro" id="IPR011708">
    <property type="entry name" value="DNA_pol3_alpha_NTPase_dom"/>
</dbReference>
<evidence type="ECO:0000256" key="1">
    <source>
        <dbReference type="ARBA" id="ARBA00004496"/>
    </source>
</evidence>
<proteinExistence type="predicted"/>
<feature type="domain" description="Polymerase/histidinol phosphatase N-terminal" evidence="9">
    <location>
        <begin position="22"/>
        <end position="89"/>
    </location>
</feature>
<evidence type="ECO:0000256" key="7">
    <source>
        <dbReference type="ARBA" id="ARBA00022932"/>
    </source>
</evidence>
<dbReference type="GO" id="GO:0003676">
    <property type="term" value="F:nucleic acid binding"/>
    <property type="evidence" value="ECO:0007669"/>
    <property type="project" value="InterPro"/>
</dbReference>
<dbReference type="Pfam" id="PF07733">
    <property type="entry name" value="DNA_pol3_alpha"/>
    <property type="match status" value="1"/>
</dbReference>
<dbReference type="NCBIfam" id="TIGR00594">
    <property type="entry name" value="polc"/>
    <property type="match status" value="1"/>
</dbReference>
<dbReference type="Pfam" id="PF01336">
    <property type="entry name" value="tRNA_anti-codon"/>
    <property type="match status" value="1"/>
</dbReference>
<evidence type="ECO:0000256" key="4">
    <source>
        <dbReference type="ARBA" id="ARBA00022679"/>
    </source>
</evidence>
<evidence type="ECO:0000256" key="5">
    <source>
        <dbReference type="ARBA" id="ARBA00022695"/>
    </source>
</evidence>
<dbReference type="Gene3D" id="1.10.150.870">
    <property type="match status" value="1"/>
</dbReference>
<dbReference type="Proteomes" id="UP000188181">
    <property type="component" value="Chromosome"/>
</dbReference>
<evidence type="ECO:0000256" key="3">
    <source>
        <dbReference type="ARBA" id="ARBA00019114"/>
    </source>
</evidence>
<dbReference type="InterPro" id="IPR004013">
    <property type="entry name" value="PHP_dom"/>
</dbReference>
<evidence type="ECO:0000313" key="10">
    <source>
        <dbReference type="EMBL" id="AQQ69913.1"/>
    </source>
</evidence>
<dbReference type="InterPro" id="IPR016195">
    <property type="entry name" value="Pol/histidinol_Pase-like"/>
</dbReference>
<dbReference type="PANTHER" id="PTHR32294:SF0">
    <property type="entry name" value="DNA POLYMERASE III SUBUNIT ALPHA"/>
    <property type="match status" value="1"/>
</dbReference>
<dbReference type="NCBIfam" id="NF004226">
    <property type="entry name" value="PRK05673.1"/>
    <property type="match status" value="1"/>
</dbReference>
<dbReference type="STRING" id="1851148.SMSP2_00247"/>
<gene>
    <name evidence="10" type="primary">dnaE</name>
    <name evidence="10" type="ORF">SMSP2_00247</name>
</gene>
<dbReference type="CDD" id="cd12113">
    <property type="entry name" value="PHP_PolIIIA_DnaE3"/>
    <property type="match status" value="1"/>
</dbReference>
<evidence type="ECO:0000259" key="9">
    <source>
        <dbReference type="SMART" id="SM00481"/>
    </source>
</evidence>
<dbReference type="InterPro" id="IPR003141">
    <property type="entry name" value="Pol/His_phosphatase_N"/>
</dbReference>
<dbReference type="Pfam" id="PF02811">
    <property type="entry name" value="PHP"/>
    <property type="match status" value="1"/>
</dbReference>
<dbReference type="InterPro" id="IPR029460">
    <property type="entry name" value="DNAPol_HHH"/>
</dbReference>